<dbReference type="InterPro" id="IPR003004">
    <property type="entry name" value="GspF/PilC"/>
</dbReference>
<evidence type="ECO:0000313" key="10">
    <source>
        <dbReference type="Proteomes" id="UP001646157"/>
    </source>
</evidence>
<feature type="domain" description="Type II secretion system protein GspF" evidence="8">
    <location>
        <begin position="210"/>
        <end position="332"/>
    </location>
</feature>
<sequence>MKRKLKEQGEILIRLGELLKNGYTLLESIDFLFIHLLKGKDDLRLKIIKELQNGAALSEVLLKLGMSNNVCAQVYFAEKHGLVFETLLDSGEYLLKRHEDQEALKKVLQYPLILISILFLLLILLRKMLFPRFFLLYESLGYQPSTLIAWMMNMIHYLPHIMFSILLCILLGIGLYYFKLKKLPPLIKSNLLLSIPVICHYIRLIQTHFFSREFSYLLKSGMSINEALLIFENQSFRPLFQAIASRVRKDLYNGLTFPESLQSFSLFSTEFLTVIRHGETNGKLSHELMFYSDFCMKELENRLNKWLKIIQPSVFVFVGLFILSIYFSIMIPLFQVMQNF</sequence>
<reference evidence="9 10" key="1">
    <citation type="submission" date="2021-01" db="EMBL/GenBank/DDBJ databases">
        <title>Genomic Encyclopedia of Type Strains, Phase IV (KMG-IV): sequencing the most valuable type-strain genomes for metagenomic binning, comparative biology and taxonomic classification.</title>
        <authorList>
            <person name="Goeker M."/>
        </authorList>
    </citation>
    <scope>NUCLEOTIDE SEQUENCE [LARGE SCALE GENOMIC DNA]</scope>
    <source>
        <strain evidence="9 10">DSM 24834</strain>
    </source>
</reference>
<keyword evidence="3" id="KW-1003">Cell membrane</keyword>
<comment type="similarity">
    <text evidence="2">Belongs to the GSP F family.</text>
</comment>
<dbReference type="EMBL" id="JAFBDZ010000001">
    <property type="protein sequence ID" value="MBM7584609.1"/>
    <property type="molecule type" value="Genomic_DNA"/>
</dbReference>
<accession>A0ABS2N9S6</accession>
<dbReference type="PANTHER" id="PTHR30012:SF0">
    <property type="entry name" value="TYPE II SECRETION SYSTEM PROTEIN F-RELATED"/>
    <property type="match status" value="1"/>
</dbReference>
<organism evidence="9 10">
    <name type="scientific">Rossellomorea pakistanensis</name>
    <dbReference type="NCBI Taxonomy" id="992288"/>
    <lineage>
        <taxon>Bacteria</taxon>
        <taxon>Bacillati</taxon>
        <taxon>Bacillota</taxon>
        <taxon>Bacilli</taxon>
        <taxon>Bacillales</taxon>
        <taxon>Bacillaceae</taxon>
        <taxon>Rossellomorea</taxon>
    </lineage>
</organism>
<evidence type="ECO:0000313" key="9">
    <source>
        <dbReference type="EMBL" id="MBM7584609.1"/>
    </source>
</evidence>
<dbReference type="Gene3D" id="1.20.81.30">
    <property type="entry name" value="Type II secretion system (T2SS), domain F"/>
    <property type="match status" value="1"/>
</dbReference>
<protein>
    <submittedName>
        <fullName evidence="9">Competence protein ComGB</fullName>
    </submittedName>
</protein>
<evidence type="ECO:0000256" key="1">
    <source>
        <dbReference type="ARBA" id="ARBA00004651"/>
    </source>
</evidence>
<dbReference type="InterPro" id="IPR047692">
    <property type="entry name" value="T4P_ComGB"/>
</dbReference>
<feature type="transmembrane region" description="Helical" evidence="7">
    <location>
        <begin position="157"/>
        <end position="178"/>
    </location>
</feature>
<feature type="transmembrane region" description="Helical" evidence="7">
    <location>
        <begin position="314"/>
        <end position="334"/>
    </location>
</feature>
<keyword evidence="6 7" id="KW-0472">Membrane</keyword>
<evidence type="ECO:0000256" key="6">
    <source>
        <dbReference type="ARBA" id="ARBA00023136"/>
    </source>
</evidence>
<feature type="transmembrane region" description="Helical" evidence="7">
    <location>
        <begin position="107"/>
        <end position="125"/>
    </location>
</feature>
<dbReference type="PANTHER" id="PTHR30012">
    <property type="entry name" value="GENERAL SECRETION PATHWAY PROTEIN"/>
    <property type="match status" value="1"/>
</dbReference>
<name>A0ABS2N9S6_9BACI</name>
<evidence type="ECO:0000256" key="3">
    <source>
        <dbReference type="ARBA" id="ARBA00022475"/>
    </source>
</evidence>
<comment type="subcellular location">
    <subcellularLocation>
        <location evidence="1">Cell membrane</location>
        <topology evidence="1">Multi-pass membrane protein</topology>
    </subcellularLocation>
</comment>
<dbReference type="InterPro" id="IPR018076">
    <property type="entry name" value="T2SS_GspF_dom"/>
</dbReference>
<evidence type="ECO:0000256" key="7">
    <source>
        <dbReference type="SAM" id="Phobius"/>
    </source>
</evidence>
<dbReference type="Pfam" id="PF00482">
    <property type="entry name" value="T2SSF"/>
    <property type="match status" value="2"/>
</dbReference>
<evidence type="ECO:0000256" key="5">
    <source>
        <dbReference type="ARBA" id="ARBA00022989"/>
    </source>
</evidence>
<evidence type="ECO:0000256" key="2">
    <source>
        <dbReference type="ARBA" id="ARBA00005745"/>
    </source>
</evidence>
<feature type="domain" description="Type II secretion system protein GspF" evidence="8">
    <location>
        <begin position="14"/>
        <end position="131"/>
    </location>
</feature>
<gene>
    <name evidence="9" type="ORF">JOC86_001146</name>
</gene>
<dbReference type="InterPro" id="IPR042094">
    <property type="entry name" value="T2SS_GspF_sf"/>
</dbReference>
<proteinExistence type="inferred from homology"/>
<evidence type="ECO:0000256" key="4">
    <source>
        <dbReference type="ARBA" id="ARBA00022692"/>
    </source>
</evidence>
<dbReference type="RefSeq" id="WP_205168773.1">
    <property type="nucleotide sequence ID" value="NZ_JAFBDZ010000001.1"/>
</dbReference>
<keyword evidence="5 7" id="KW-1133">Transmembrane helix</keyword>
<comment type="caution">
    <text evidence="9">The sequence shown here is derived from an EMBL/GenBank/DDBJ whole genome shotgun (WGS) entry which is preliminary data.</text>
</comment>
<keyword evidence="10" id="KW-1185">Reference proteome</keyword>
<dbReference type="NCBIfam" id="NF041012">
    <property type="entry name" value="T4P_ComGB"/>
    <property type="match status" value="1"/>
</dbReference>
<evidence type="ECO:0000259" key="8">
    <source>
        <dbReference type="Pfam" id="PF00482"/>
    </source>
</evidence>
<dbReference type="Proteomes" id="UP001646157">
    <property type="component" value="Unassembled WGS sequence"/>
</dbReference>
<keyword evidence="4 7" id="KW-0812">Transmembrane</keyword>